<dbReference type="VEuPathDB" id="AmoebaDB:NF0088560"/>
<dbReference type="PANTHER" id="PTHR31252">
    <property type="entry name" value="DUF4419 DOMAIN-CONTAINING PROTEIN"/>
    <property type="match status" value="1"/>
</dbReference>
<name>A0A6A5CD10_NAEFO</name>
<sequence length="364" mass="41622">MTITFIVSSSVAPSDLKNSNFKPFVVPSILPQQQNETRKQSYKLIQTSLEDKDIYLNVGSHNSFVMTAFQCYSQHHQLEIRPDDVWIAICTQFSNYVNGHSQDLRNKFVNFEGKKELTVYGSGTLMSANYVEMSREMAFEIAKNIKDPSVREWIIPDFSTTTPTDRMCGAVMLMATTKSYFDFKFMLLCGLPSVTLHGTVEDWIKLREKAQKLLEFDLKEGHMTKWSLMLFPILDQFVNSAKGNPDTEWWNRIAHTKGGGSGPTYLSGWITAFCVFDDKGRWHGDEKSKNDGWGRIFESSEWPIVDLDFVPRGFVNVPITVNDNGVTYKTEMFAGHMCSMRGDEEPNVALKPRVDWAFFVVEEE</sequence>
<gene>
    <name evidence="1" type="ORF">FDP41_010300</name>
</gene>
<dbReference type="GeneID" id="68117515"/>
<dbReference type="InterPro" id="IPR025533">
    <property type="entry name" value="DUF4419"/>
</dbReference>
<dbReference type="OrthoDB" id="9978173at2759"/>
<keyword evidence="2" id="KW-1185">Reference proteome</keyword>
<protein>
    <recommendedName>
        <fullName evidence="3">DUF4419 domain-containing protein</fullName>
    </recommendedName>
</protein>
<dbReference type="AlphaFoldDB" id="A0A6A5CD10"/>
<dbReference type="OMA" id="IVPELRW"/>
<dbReference type="Pfam" id="PF14388">
    <property type="entry name" value="DUF4419"/>
    <property type="match status" value="1"/>
</dbReference>
<dbReference type="Proteomes" id="UP000444721">
    <property type="component" value="Unassembled WGS sequence"/>
</dbReference>
<dbReference type="RefSeq" id="XP_044567948.1">
    <property type="nucleotide sequence ID" value="XM_044700584.1"/>
</dbReference>
<proteinExistence type="predicted"/>
<organism evidence="1 2">
    <name type="scientific">Naegleria fowleri</name>
    <name type="common">Brain eating amoeba</name>
    <dbReference type="NCBI Taxonomy" id="5763"/>
    <lineage>
        <taxon>Eukaryota</taxon>
        <taxon>Discoba</taxon>
        <taxon>Heterolobosea</taxon>
        <taxon>Tetramitia</taxon>
        <taxon>Eutetramitia</taxon>
        <taxon>Vahlkampfiidae</taxon>
        <taxon>Naegleria</taxon>
    </lineage>
</organism>
<reference evidence="1 2" key="1">
    <citation type="journal article" date="2019" name="Sci. Rep.">
        <title>Nanopore sequencing improves the draft genome of the human pathogenic amoeba Naegleria fowleri.</title>
        <authorList>
            <person name="Liechti N."/>
            <person name="Schurch N."/>
            <person name="Bruggmann R."/>
            <person name="Wittwer M."/>
        </authorList>
    </citation>
    <scope>NUCLEOTIDE SEQUENCE [LARGE SCALE GENOMIC DNA]</scope>
    <source>
        <strain evidence="1 2">ATCC 30894</strain>
    </source>
</reference>
<comment type="caution">
    <text evidence="1">The sequence shown here is derived from an EMBL/GenBank/DDBJ whole genome shotgun (WGS) entry which is preliminary data.</text>
</comment>
<accession>A0A6A5CD10</accession>
<dbReference type="PANTHER" id="PTHR31252:SF11">
    <property type="entry name" value="DUF4419 DOMAIN-CONTAINING PROTEIN"/>
    <property type="match status" value="1"/>
</dbReference>
<dbReference type="VEuPathDB" id="AmoebaDB:FDP41_010300"/>
<dbReference type="EMBL" id="VFQX01000006">
    <property type="protein sequence ID" value="KAF0983235.1"/>
    <property type="molecule type" value="Genomic_DNA"/>
</dbReference>
<evidence type="ECO:0000313" key="1">
    <source>
        <dbReference type="EMBL" id="KAF0983235.1"/>
    </source>
</evidence>
<evidence type="ECO:0000313" key="2">
    <source>
        <dbReference type="Proteomes" id="UP000444721"/>
    </source>
</evidence>
<evidence type="ECO:0008006" key="3">
    <source>
        <dbReference type="Google" id="ProtNLM"/>
    </source>
</evidence>
<dbReference type="VEuPathDB" id="AmoebaDB:NfTy_011120"/>